<dbReference type="KEGG" id="lck:HN018_10010"/>
<dbReference type="InterPro" id="IPR036477">
    <property type="entry name" value="Formyl_transf_N_sf"/>
</dbReference>
<accession>A0A6M8HPW1</accession>
<dbReference type="SUPFAM" id="SSF53328">
    <property type="entry name" value="Formyltransferase"/>
    <property type="match status" value="1"/>
</dbReference>
<dbReference type="GO" id="GO:0005829">
    <property type="term" value="C:cytosol"/>
    <property type="evidence" value="ECO:0007669"/>
    <property type="project" value="TreeGrafter"/>
</dbReference>
<dbReference type="EC" id="2.1.2.9" evidence="2 5"/>
<comment type="catalytic activity">
    <reaction evidence="5">
        <text>L-methionyl-tRNA(fMet) + (6R)-10-formyltetrahydrofolate = N-formyl-L-methionyl-tRNA(fMet) + (6S)-5,6,7,8-tetrahydrofolate + H(+)</text>
        <dbReference type="Rhea" id="RHEA:24380"/>
        <dbReference type="Rhea" id="RHEA-COMP:9952"/>
        <dbReference type="Rhea" id="RHEA-COMP:9953"/>
        <dbReference type="ChEBI" id="CHEBI:15378"/>
        <dbReference type="ChEBI" id="CHEBI:57453"/>
        <dbReference type="ChEBI" id="CHEBI:78530"/>
        <dbReference type="ChEBI" id="CHEBI:78844"/>
        <dbReference type="ChEBI" id="CHEBI:195366"/>
        <dbReference type="EC" id="2.1.2.9"/>
    </reaction>
</comment>
<comment type="function">
    <text evidence="5">Attaches a formyl group to the free amino group of methionyl-tRNA(fMet). The formyl group appears to play a dual role in the initiator identity of N-formylmethionyl-tRNA by promoting its recognition by IF2 and preventing the misappropriation of this tRNA by the elongation apparatus.</text>
</comment>
<evidence type="ECO:0000256" key="5">
    <source>
        <dbReference type="HAMAP-Rule" id="MF_00182"/>
    </source>
</evidence>
<gene>
    <name evidence="5" type="primary">fmt</name>
    <name evidence="8" type="ORF">HN018_10010</name>
</gene>
<protein>
    <recommendedName>
        <fullName evidence="2 5">Methionyl-tRNA formyltransferase</fullName>
        <ecNumber evidence="2 5">2.1.2.9</ecNumber>
    </recommendedName>
</protein>
<dbReference type="EMBL" id="CP053708">
    <property type="protein sequence ID" value="QKE90327.1"/>
    <property type="molecule type" value="Genomic_DNA"/>
</dbReference>
<evidence type="ECO:0000313" key="8">
    <source>
        <dbReference type="EMBL" id="QKE90327.1"/>
    </source>
</evidence>
<dbReference type="InterPro" id="IPR005794">
    <property type="entry name" value="Fmt"/>
</dbReference>
<evidence type="ECO:0000259" key="6">
    <source>
        <dbReference type="Pfam" id="PF00551"/>
    </source>
</evidence>
<feature type="binding site" evidence="5">
    <location>
        <begin position="110"/>
        <end position="113"/>
    </location>
    <ligand>
        <name>(6S)-5,6,7,8-tetrahydrofolate</name>
        <dbReference type="ChEBI" id="CHEBI:57453"/>
    </ligand>
</feature>
<dbReference type="PROSITE" id="PS00373">
    <property type="entry name" value="GART"/>
    <property type="match status" value="1"/>
</dbReference>
<evidence type="ECO:0000259" key="7">
    <source>
        <dbReference type="Pfam" id="PF02911"/>
    </source>
</evidence>
<dbReference type="GO" id="GO:0004479">
    <property type="term" value="F:methionyl-tRNA formyltransferase activity"/>
    <property type="evidence" value="ECO:0007669"/>
    <property type="project" value="UniProtKB-UniRule"/>
</dbReference>
<dbReference type="Pfam" id="PF00551">
    <property type="entry name" value="Formyl_trans_N"/>
    <property type="match status" value="1"/>
</dbReference>
<dbReference type="SUPFAM" id="SSF50486">
    <property type="entry name" value="FMT C-terminal domain-like"/>
    <property type="match status" value="1"/>
</dbReference>
<dbReference type="Pfam" id="PF02911">
    <property type="entry name" value="Formyl_trans_C"/>
    <property type="match status" value="1"/>
</dbReference>
<dbReference type="PANTHER" id="PTHR11138">
    <property type="entry name" value="METHIONYL-TRNA FORMYLTRANSFERASE"/>
    <property type="match status" value="1"/>
</dbReference>
<reference evidence="8 9" key="1">
    <citation type="journal article" date="2014" name="World J. Microbiol. Biotechnol.">
        <title>Biodiversity and physiological characteristics of Antarctic and Arctic lichens-associated bacteria.</title>
        <authorList>
            <person name="Lee Y.M."/>
            <person name="Kim E.H."/>
            <person name="Lee H.K."/>
            <person name="Hong S.G."/>
        </authorList>
    </citation>
    <scope>NUCLEOTIDE SEQUENCE [LARGE SCALE GENOMIC DNA]</scope>
    <source>
        <strain evidence="8 9">PAMC 26569</strain>
    </source>
</reference>
<dbReference type="InterPro" id="IPR005793">
    <property type="entry name" value="Formyl_trans_C"/>
</dbReference>
<dbReference type="CDD" id="cd08704">
    <property type="entry name" value="Met_tRNA_FMT_C"/>
    <property type="match status" value="1"/>
</dbReference>
<dbReference type="NCBIfam" id="TIGR00460">
    <property type="entry name" value="fmt"/>
    <property type="match status" value="1"/>
</dbReference>
<evidence type="ECO:0000256" key="4">
    <source>
        <dbReference type="ARBA" id="ARBA00022917"/>
    </source>
</evidence>
<dbReference type="InterPro" id="IPR041711">
    <property type="entry name" value="Met-tRNA-FMT_N"/>
</dbReference>
<dbReference type="Gene3D" id="3.40.50.12230">
    <property type="match status" value="1"/>
</dbReference>
<evidence type="ECO:0000256" key="1">
    <source>
        <dbReference type="ARBA" id="ARBA00010699"/>
    </source>
</evidence>
<keyword evidence="9" id="KW-1185">Reference proteome</keyword>
<sequence>MRLAFMGTPDFAVPALRALHEAGHEIVAVYSQQPRPAGRGQAVRASPVQREAERLGLMVRTPARLKRNETAHAEFAALSLDAAVVAAYGLILPATMLTAPVRGCLNIHASLLPRWRGAAPIQASILAGDGETGITIMQMDEGLDTGPMLRRDVVPIDAGTTASGLHDALATMGARLILETLEHDDTPVSQPAEGTSYAPRLTRTDGRIDWRRDAASIDRQVRAMTPWPGAFTALDGVVLKIEAATPMAAHPHGDKIPGTVLDDHLTIACGSGALRIDRLQAPGRSVLDTAAFLRGRRMPPGTVLQ</sequence>
<organism evidence="8 9">
    <name type="scientific">Lichenicola cladoniae</name>
    <dbReference type="NCBI Taxonomy" id="1484109"/>
    <lineage>
        <taxon>Bacteria</taxon>
        <taxon>Pseudomonadati</taxon>
        <taxon>Pseudomonadota</taxon>
        <taxon>Alphaproteobacteria</taxon>
        <taxon>Acetobacterales</taxon>
        <taxon>Acetobacteraceae</taxon>
        <taxon>Lichenicola</taxon>
    </lineage>
</organism>
<dbReference type="InterPro" id="IPR044135">
    <property type="entry name" value="Met-tRNA-FMT_C"/>
</dbReference>
<keyword evidence="4 5" id="KW-0648">Protein biosynthesis</keyword>
<dbReference type="InterPro" id="IPR002376">
    <property type="entry name" value="Formyl_transf_N"/>
</dbReference>
<dbReference type="CDD" id="cd08646">
    <property type="entry name" value="FMT_core_Met-tRNA-FMT_N"/>
    <property type="match status" value="1"/>
</dbReference>
<dbReference type="AlphaFoldDB" id="A0A6M8HPW1"/>
<dbReference type="Proteomes" id="UP000500767">
    <property type="component" value="Chromosome"/>
</dbReference>
<keyword evidence="3 5" id="KW-0808">Transferase</keyword>
<dbReference type="RefSeq" id="WP_171833991.1">
    <property type="nucleotide sequence ID" value="NZ_CP053708.1"/>
</dbReference>
<feature type="domain" description="Formyl transferase C-terminal" evidence="7">
    <location>
        <begin position="201"/>
        <end position="296"/>
    </location>
</feature>
<proteinExistence type="inferred from homology"/>
<evidence type="ECO:0000256" key="3">
    <source>
        <dbReference type="ARBA" id="ARBA00022679"/>
    </source>
</evidence>
<comment type="similarity">
    <text evidence="1 5">Belongs to the Fmt family.</text>
</comment>
<evidence type="ECO:0000313" key="9">
    <source>
        <dbReference type="Proteomes" id="UP000500767"/>
    </source>
</evidence>
<evidence type="ECO:0000256" key="2">
    <source>
        <dbReference type="ARBA" id="ARBA00012261"/>
    </source>
</evidence>
<name>A0A6M8HPW1_9PROT</name>
<dbReference type="PANTHER" id="PTHR11138:SF5">
    <property type="entry name" value="METHIONYL-TRNA FORMYLTRANSFERASE, MITOCHONDRIAL"/>
    <property type="match status" value="1"/>
</dbReference>
<dbReference type="InterPro" id="IPR001555">
    <property type="entry name" value="GART_AS"/>
</dbReference>
<feature type="domain" description="Formyl transferase N-terminal" evidence="6">
    <location>
        <begin position="1"/>
        <end position="180"/>
    </location>
</feature>
<dbReference type="HAMAP" id="MF_00182">
    <property type="entry name" value="Formyl_trans"/>
    <property type="match status" value="1"/>
</dbReference>
<dbReference type="InterPro" id="IPR011034">
    <property type="entry name" value="Formyl_transferase-like_C_sf"/>
</dbReference>